<evidence type="ECO:0008006" key="4">
    <source>
        <dbReference type="Google" id="ProtNLM"/>
    </source>
</evidence>
<name>A0A8I0MY78_9GAMM</name>
<dbReference type="AlphaFoldDB" id="A0A8I0MY78"/>
<dbReference type="Pfam" id="PF08856">
    <property type="entry name" value="DUF1826"/>
    <property type="match status" value="1"/>
</dbReference>
<organism evidence="2 3">
    <name type="scientific">Pseudoalteromonas peptidolytica F12-50-A1</name>
    <dbReference type="NCBI Taxonomy" id="1315280"/>
    <lineage>
        <taxon>Bacteria</taxon>
        <taxon>Pseudomonadati</taxon>
        <taxon>Pseudomonadota</taxon>
        <taxon>Gammaproteobacteria</taxon>
        <taxon>Alteromonadales</taxon>
        <taxon>Pseudoalteromonadaceae</taxon>
        <taxon>Pseudoalteromonas</taxon>
    </lineage>
</organism>
<dbReference type="EMBL" id="AQHF01000026">
    <property type="protein sequence ID" value="MBE0347693.1"/>
    <property type="molecule type" value="Genomic_DNA"/>
</dbReference>
<keyword evidence="1" id="KW-0812">Transmembrane</keyword>
<dbReference type="RefSeq" id="WP_147391311.1">
    <property type="nucleotide sequence ID" value="NZ_AQHF01000026.1"/>
</dbReference>
<evidence type="ECO:0000313" key="2">
    <source>
        <dbReference type="EMBL" id="MBE0347693.1"/>
    </source>
</evidence>
<dbReference type="Proteomes" id="UP000660708">
    <property type="component" value="Unassembled WGS sequence"/>
</dbReference>
<evidence type="ECO:0000256" key="1">
    <source>
        <dbReference type="SAM" id="Phobius"/>
    </source>
</evidence>
<evidence type="ECO:0000313" key="3">
    <source>
        <dbReference type="Proteomes" id="UP000660708"/>
    </source>
</evidence>
<dbReference type="InterPro" id="IPR014955">
    <property type="entry name" value="DUF1826"/>
</dbReference>
<keyword evidence="1" id="KW-1133">Transmembrane helix</keyword>
<sequence>MSNCVAQDRSTQLSHYQSADQANVLTKIYQPECNLAVWQQSLSSQLQKQINDFLETAPDIDIVAQIAANNIAVEMKDALSRLRIDDEILVYITGIVDMFSCLFDLTVVGLRLKTLHSAMCPKFHVDKVPVRLVTTLAGLGSEWLDNNLVKRENDRLIIDSNVTVRSLECGDVALLKGERWAGNEGNGLVHRSPKTANHQKRLLLTLDFIA</sequence>
<proteinExistence type="predicted"/>
<feature type="transmembrane region" description="Helical" evidence="1">
    <location>
        <begin position="88"/>
        <end position="112"/>
    </location>
</feature>
<keyword evidence="1" id="KW-0472">Membrane</keyword>
<keyword evidence="3" id="KW-1185">Reference proteome</keyword>
<protein>
    <recommendedName>
        <fullName evidence="4">Succinylglutamate desuccinylase</fullName>
    </recommendedName>
</protein>
<comment type="caution">
    <text evidence="2">The sequence shown here is derived from an EMBL/GenBank/DDBJ whole genome shotgun (WGS) entry which is preliminary data.</text>
</comment>
<gene>
    <name evidence="2" type="ORF">PPEP_a2211</name>
</gene>
<reference evidence="2 3" key="1">
    <citation type="submission" date="2015-06" db="EMBL/GenBank/DDBJ databases">
        <title>Genome sequence of Pseudoalteromonas peptidolytica.</title>
        <authorList>
            <person name="Xie B.-B."/>
            <person name="Rong J.-C."/>
            <person name="Qin Q.-L."/>
            <person name="Zhang Y.-Z."/>
        </authorList>
    </citation>
    <scope>NUCLEOTIDE SEQUENCE [LARGE SCALE GENOMIC DNA]</scope>
    <source>
        <strain evidence="2 3">F12-50-A1</strain>
    </source>
</reference>
<accession>A0A8I0MY78</accession>